<comment type="subcellular location">
    <subcellularLocation>
        <location evidence="2">Endomembrane system</location>
        <topology evidence="2">Multi-pass membrane protein</topology>
    </subcellularLocation>
</comment>
<evidence type="ECO:0000259" key="12">
    <source>
        <dbReference type="Pfam" id="PF25333"/>
    </source>
</evidence>
<dbReference type="AlphaFoldDB" id="A0A9N7N2X8"/>
<protein>
    <recommendedName>
        <fullName evidence="4">RING-type E3 ubiquitin transferase</fullName>
        <ecNumber evidence="4">2.3.2.27</ecNumber>
    </recommendedName>
</protein>
<feature type="transmembrane region" description="Helical" evidence="10">
    <location>
        <begin position="870"/>
        <end position="892"/>
    </location>
</feature>
<accession>A0A9N7N2X8</accession>
<evidence type="ECO:0000259" key="11">
    <source>
        <dbReference type="Pfam" id="PF11145"/>
    </source>
</evidence>
<dbReference type="EMBL" id="CACSLK010026072">
    <property type="protein sequence ID" value="CAA0825287.1"/>
    <property type="molecule type" value="Genomic_DNA"/>
</dbReference>
<evidence type="ECO:0000256" key="1">
    <source>
        <dbReference type="ARBA" id="ARBA00000900"/>
    </source>
</evidence>
<comment type="caution">
    <text evidence="13">The sequence shown here is derived from an EMBL/GenBank/DDBJ whole genome shotgun (WGS) entry which is preliminary data.</text>
</comment>
<keyword evidence="5" id="KW-0808">Transferase</keyword>
<evidence type="ECO:0000256" key="3">
    <source>
        <dbReference type="ARBA" id="ARBA00004906"/>
    </source>
</evidence>
<feature type="transmembrane region" description="Helical" evidence="10">
    <location>
        <begin position="659"/>
        <end position="681"/>
    </location>
</feature>
<feature type="transmembrane region" description="Helical" evidence="10">
    <location>
        <begin position="803"/>
        <end position="822"/>
    </location>
</feature>
<dbReference type="PANTHER" id="PTHR33389:SF22">
    <property type="entry name" value="FAMILY PROTEIN, PUTATIVE (DUF2921)-RELATED"/>
    <property type="match status" value="1"/>
</dbReference>
<feature type="domain" description="SWEET-like" evidence="11">
    <location>
        <begin position="623"/>
        <end position="906"/>
    </location>
</feature>
<evidence type="ECO:0000256" key="10">
    <source>
        <dbReference type="SAM" id="Phobius"/>
    </source>
</evidence>
<sequence>MEILSSSPPQTLKSTAKSHYSIPLPRCNPRFAGFSSTVVVFLLFFAGAGAVGISYTDHCGDVVSDTPLLPDSNPPLVGRDFLSLQRAYVGCSVNITDKDVCAVPRFLSFFTEKAYRTEKDTIFKIDAVLNLRRVRGPSHHSRRGLRLVHVRPPKIPLTSGGLRYMSGFWDWSSGKLCMIGSGNRDSNRVVLKLDYLNSSSIFTSLVNGTLEILDASSGNLSEPRSISILGVNTRNYKYELIDKEIKTTVFSSLNDTSSVSLGLEDLGQKPCSYLISARKFELEYENACSGVNCNFLGRGNNSFMPSVMYLNVIECLDDGRVRFLLKFEDFGVSGYHVLLEPNATLVSEGKWDPKQKRLNMVGCRIFSDWDEGFVGECLIRLSLRFPARWTLRERSTVVGELWSSRSVNETGYFERVTLTSLSNSHVKAPGLRYEYTEIENTKRSCANKTTQKTGKKIYPNATSSNMRFDVIVRSKKVPDLFGYSSPVYVGSQLYMFPPMYRMEQQNPGHMVNISYILTFKAEQDFKISNEHKQIRSIEISAEGSYDPENGHLCMIGCMSVVPPKVRVRGNSSLDCEILIDLWYPPENGNDGHGVKGNIKSTRDKSDRLYFEPLEVFSLSAPKDSIWRMDMEITMVLVSNTLLCIFAGLQIVHVKRHANVLPFVSVVMLVVLTLGHLVPLLLNFEAVFTRGRKSFDVYLGGDEWVEVNEVLVRVITMVAFLLEFRLLQMTWSARSTNESQKNPWTHEKKVLYLLAPLYIGGGLIAWLVHQSRNPSRRPPFVGLHYSLHYRVKQPQSLWGDLKSYGGLVLDAFLLPQVVFNIFFDSKEKALVPSFYVGTSLVRLLPHVYDLYWSHNHTRSFGYIYANPGLDYYSTAWDIIISVEASLLVVLIYLQQRYGGKCILVRRFWQSSAYEKVPVAGPE</sequence>
<proteinExistence type="predicted"/>
<dbReference type="InterPro" id="IPR057425">
    <property type="entry name" value="DUF2921_N"/>
</dbReference>
<feature type="transmembrane region" description="Helical" evidence="10">
    <location>
        <begin position="749"/>
        <end position="768"/>
    </location>
</feature>
<keyword evidence="14" id="KW-1185">Reference proteome</keyword>
<organism evidence="13 14">
    <name type="scientific">Striga hermonthica</name>
    <name type="common">Purple witchweed</name>
    <name type="synonym">Buchnera hermonthica</name>
    <dbReference type="NCBI Taxonomy" id="68872"/>
    <lineage>
        <taxon>Eukaryota</taxon>
        <taxon>Viridiplantae</taxon>
        <taxon>Streptophyta</taxon>
        <taxon>Embryophyta</taxon>
        <taxon>Tracheophyta</taxon>
        <taxon>Spermatophyta</taxon>
        <taxon>Magnoliopsida</taxon>
        <taxon>eudicotyledons</taxon>
        <taxon>Gunneridae</taxon>
        <taxon>Pentapetalae</taxon>
        <taxon>asterids</taxon>
        <taxon>lamiids</taxon>
        <taxon>Lamiales</taxon>
        <taxon>Orobanchaceae</taxon>
        <taxon>Buchnereae</taxon>
        <taxon>Striga</taxon>
    </lineage>
</organism>
<evidence type="ECO:0000256" key="4">
    <source>
        <dbReference type="ARBA" id="ARBA00012483"/>
    </source>
</evidence>
<dbReference type="Proteomes" id="UP001153555">
    <property type="component" value="Unassembled WGS sequence"/>
</dbReference>
<dbReference type="EC" id="2.3.2.27" evidence="4"/>
<reference evidence="13" key="1">
    <citation type="submission" date="2019-12" db="EMBL/GenBank/DDBJ databases">
        <authorList>
            <person name="Scholes J."/>
        </authorList>
    </citation>
    <scope>NUCLEOTIDE SEQUENCE</scope>
</reference>
<keyword evidence="7" id="KW-0833">Ubl conjugation pathway</keyword>
<comment type="pathway">
    <text evidence="3">Protein modification; protein ubiquitination.</text>
</comment>
<feature type="domain" description="DUF2921" evidence="12">
    <location>
        <begin position="446"/>
        <end position="613"/>
    </location>
</feature>
<evidence type="ECO:0000256" key="7">
    <source>
        <dbReference type="ARBA" id="ARBA00022786"/>
    </source>
</evidence>
<feature type="transmembrane region" description="Helical" evidence="10">
    <location>
        <begin position="632"/>
        <end position="652"/>
    </location>
</feature>
<keyword evidence="8 10" id="KW-1133">Transmembrane helix</keyword>
<dbReference type="GO" id="GO:0012505">
    <property type="term" value="C:endomembrane system"/>
    <property type="evidence" value="ECO:0007669"/>
    <property type="project" value="UniProtKB-SubCell"/>
</dbReference>
<dbReference type="PANTHER" id="PTHR33389">
    <property type="entry name" value="FAMILY PROTEIN, PUTATIVE (DUF2921)-RELATED"/>
    <property type="match status" value="1"/>
</dbReference>
<evidence type="ECO:0000256" key="9">
    <source>
        <dbReference type="ARBA" id="ARBA00023136"/>
    </source>
</evidence>
<feature type="domain" description="DUF2921" evidence="12">
    <location>
        <begin position="340"/>
        <end position="417"/>
    </location>
</feature>
<keyword evidence="6 10" id="KW-0812">Transmembrane</keyword>
<feature type="transmembrane region" description="Helical" evidence="10">
    <location>
        <begin position="31"/>
        <end position="55"/>
    </location>
</feature>
<keyword evidence="9 10" id="KW-0472">Membrane</keyword>
<evidence type="ECO:0000313" key="13">
    <source>
        <dbReference type="EMBL" id="CAA0825287.1"/>
    </source>
</evidence>
<feature type="transmembrane region" description="Helical" evidence="10">
    <location>
        <begin position="829"/>
        <end position="850"/>
    </location>
</feature>
<evidence type="ECO:0000313" key="14">
    <source>
        <dbReference type="Proteomes" id="UP001153555"/>
    </source>
</evidence>
<dbReference type="Pfam" id="PF11145">
    <property type="entry name" value="DUF2921"/>
    <property type="match status" value="1"/>
</dbReference>
<gene>
    <name evidence="13" type="ORF">SHERM_22070</name>
</gene>
<dbReference type="InterPro" id="IPR021319">
    <property type="entry name" value="DUF2921"/>
</dbReference>
<comment type="catalytic activity">
    <reaction evidence="1">
        <text>S-ubiquitinyl-[E2 ubiquitin-conjugating enzyme]-L-cysteine + [acceptor protein]-L-lysine = [E2 ubiquitin-conjugating enzyme]-L-cysteine + N(6)-ubiquitinyl-[acceptor protein]-L-lysine.</text>
        <dbReference type="EC" id="2.3.2.27"/>
    </reaction>
</comment>
<dbReference type="OrthoDB" id="607498at2759"/>
<dbReference type="GO" id="GO:0061630">
    <property type="term" value="F:ubiquitin protein ligase activity"/>
    <property type="evidence" value="ECO:0007669"/>
    <property type="project" value="UniProtKB-EC"/>
</dbReference>
<evidence type="ECO:0000256" key="2">
    <source>
        <dbReference type="ARBA" id="ARBA00004127"/>
    </source>
</evidence>
<dbReference type="Pfam" id="PF25333">
    <property type="entry name" value="DUF2921_N"/>
    <property type="match status" value="3"/>
</dbReference>
<evidence type="ECO:0000256" key="8">
    <source>
        <dbReference type="ARBA" id="ARBA00022989"/>
    </source>
</evidence>
<evidence type="ECO:0000256" key="6">
    <source>
        <dbReference type="ARBA" id="ARBA00022692"/>
    </source>
</evidence>
<evidence type="ECO:0000256" key="5">
    <source>
        <dbReference type="ARBA" id="ARBA00022679"/>
    </source>
</evidence>
<name>A0A9N7N2X8_STRHE</name>
<feature type="domain" description="DUF2921" evidence="12">
    <location>
        <begin position="55"/>
        <end position="218"/>
    </location>
</feature>